<dbReference type="Gene3D" id="3.30.70.20">
    <property type="match status" value="1"/>
</dbReference>
<dbReference type="PROSITE" id="PS51839">
    <property type="entry name" value="4FE4S_HC3"/>
    <property type="match status" value="1"/>
</dbReference>
<dbReference type="GO" id="GO:0016020">
    <property type="term" value="C:membrane"/>
    <property type="evidence" value="ECO:0007669"/>
    <property type="project" value="InterPro"/>
</dbReference>
<protein>
    <recommendedName>
        <fullName evidence="11">NADH-quinone oxidoreductase</fullName>
        <ecNumber evidence="11">7.1.1.-</ecNumber>
    </recommendedName>
</protein>
<feature type="domain" description="4Fe-4S Mo/W bis-MGD-type" evidence="13">
    <location>
        <begin position="224"/>
        <end position="279"/>
    </location>
</feature>
<dbReference type="InterPro" id="IPR000283">
    <property type="entry name" value="NADH_UbQ_OxRdtase_75kDa_su_CS"/>
</dbReference>
<keyword evidence="5 11" id="KW-1278">Translocase</keyword>
<gene>
    <name evidence="15" type="ORF">SD28_01995</name>
</gene>
<dbReference type="Pfam" id="PF22117">
    <property type="entry name" value="Fer4_Nqo3"/>
    <property type="match status" value="1"/>
</dbReference>
<evidence type="ECO:0000259" key="13">
    <source>
        <dbReference type="PROSITE" id="PS51669"/>
    </source>
</evidence>
<dbReference type="SMART" id="SM00929">
    <property type="entry name" value="NADH-G_4Fe-4S_3"/>
    <property type="match status" value="1"/>
</dbReference>
<dbReference type="GO" id="GO:0051539">
    <property type="term" value="F:4 iron, 4 sulfur cluster binding"/>
    <property type="evidence" value="ECO:0007669"/>
    <property type="project" value="UniProtKB-KW"/>
</dbReference>
<evidence type="ECO:0000256" key="10">
    <source>
        <dbReference type="ARBA" id="ARBA00047712"/>
    </source>
</evidence>
<evidence type="ECO:0000256" key="4">
    <source>
        <dbReference type="ARBA" id="ARBA00022723"/>
    </source>
</evidence>
<dbReference type="InterPro" id="IPR006656">
    <property type="entry name" value="Mopterin_OxRdtase"/>
</dbReference>
<dbReference type="Gene3D" id="3.40.50.740">
    <property type="match status" value="2"/>
</dbReference>
<dbReference type="GO" id="GO:0048038">
    <property type="term" value="F:quinone binding"/>
    <property type="evidence" value="ECO:0007669"/>
    <property type="project" value="UniProtKB-UniRule"/>
</dbReference>
<keyword evidence="7 11" id="KW-0411">Iron-sulfur</keyword>
<dbReference type="SUPFAM" id="SSF53706">
    <property type="entry name" value="Formate dehydrogenase/DMSO reductase, domains 1-3"/>
    <property type="match status" value="1"/>
</dbReference>
<dbReference type="PROSITE" id="PS51085">
    <property type="entry name" value="2FE2S_FER_2"/>
    <property type="match status" value="1"/>
</dbReference>
<dbReference type="GO" id="GO:0051537">
    <property type="term" value="F:2 iron, 2 sulfur cluster binding"/>
    <property type="evidence" value="ECO:0007669"/>
    <property type="project" value="UniProtKB-UniRule"/>
</dbReference>
<dbReference type="Pfam" id="PF13510">
    <property type="entry name" value="Fer2_4"/>
    <property type="match status" value="1"/>
</dbReference>
<dbReference type="GO" id="GO:0008137">
    <property type="term" value="F:NADH dehydrogenase (ubiquinone) activity"/>
    <property type="evidence" value="ECO:0007669"/>
    <property type="project" value="UniProtKB-UniRule"/>
</dbReference>
<keyword evidence="8 11" id="KW-0520">NAD</keyword>
<dbReference type="KEGG" id="fgu:SD28_01995"/>
<comment type="catalytic activity">
    <reaction evidence="10 11">
        <text>a quinone + NADH + 5 H(+)(in) = a quinol + NAD(+) + 4 H(+)(out)</text>
        <dbReference type="Rhea" id="RHEA:57888"/>
        <dbReference type="ChEBI" id="CHEBI:15378"/>
        <dbReference type="ChEBI" id="CHEBI:24646"/>
        <dbReference type="ChEBI" id="CHEBI:57540"/>
        <dbReference type="ChEBI" id="CHEBI:57945"/>
        <dbReference type="ChEBI" id="CHEBI:132124"/>
    </reaction>
</comment>
<dbReference type="Gene3D" id="3.40.228.10">
    <property type="entry name" value="Dimethylsulfoxide Reductase, domain 2"/>
    <property type="match status" value="2"/>
</dbReference>
<dbReference type="Gene3D" id="3.10.20.740">
    <property type="match status" value="1"/>
</dbReference>
<comment type="subunit">
    <text evidence="9">Composed of 13 different subunits. Subunits NuoCD, E, F, and G constitute the peripheral sector of the complex.</text>
</comment>
<dbReference type="GO" id="GO:0016651">
    <property type="term" value="F:oxidoreductase activity, acting on NAD(P)H"/>
    <property type="evidence" value="ECO:0007669"/>
    <property type="project" value="InterPro"/>
</dbReference>
<dbReference type="FunFam" id="3.30.70.20:FF:000002">
    <property type="entry name" value="NADH-ubiquinone oxidoreductase 75 kDa subunit"/>
    <property type="match status" value="1"/>
</dbReference>
<dbReference type="InterPro" id="IPR054351">
    <property type="entry name" value="NADH_UbQ_OxRdtase_ferredoxin"/>
</dbReference>
<dbReference type="SUPFAM" id="SSF54292">
    <property type="entry name" value="2Fe-2S ferredoxin-like"/>
    <property type="match status" value="1"/>
</dbReference>
<evidence type="ECO:0000256" key="3">
    <source>
        <dbReference type="ARBA" id="ARBA00022485"/>
    </source>
</evidence>
<comment type="cofactor">
    <cofactor evidence="1 11">
        <name>[4Fe-4S] cluster</name>
        <dbReference type="ChEBI" id="CHEBI:49883"/>
    </cofactor>
</comment>
<dbReference type="CDD" id="cd00207">
    <property type="entry name" value="fer2"/>
    <property type="match status" value="1"/>
</dbReference>
<feature type="domain" description="4Fe-4S His(Cys)3-ligated-type" evidence="14">
    <location>
        <begin position="86"/>
        <end position="125"/>
    </location>
</feature>
<sequence>MSDNKETKKINIEIDGKSYEALPNQSIIEIADANGIYIPRFCYHKKLSVAANCRMCLVDVEGARRSSPACATPVADGMKIKTRSETALKMQKNVMEFLLINHPLDCPICDQGGECELQDIAMGYGKTVSDYKESKRAVANPNLGPLIATDMTRCILCTRCVRFGEEVAGVKELGVMGRADHSEISTYISGDMVNSEVSGNVIDLCPVGALTSKPFRFKARAWELKQFPTVSAGDGLAIDINAHVYQNKIVRVVPAENQITGTWIADRDRFEYTGLYGEDRVQQPMIKKSGSWVEVSWEEALDFIKVAIEHTTEKYTADSISAIVSETSTSEEMFLMKKLIKTLGSSNIDARIRQFTNSAGVSSGKGFSCSYDDIKNSDFILVLGSNVRKEYPLINIAIKEAVEKNSAKAVAWNICDYDFNYSVNQVKLAADHIRYITLSLLKAIFVRANIAYGELNDILRKVDPAGEVREVADRIIAANNPKIIIGEDIVNNNCFETVFSIFAILEKVTHVRGGFLASNVNSVAADRILSSSKADFSTYKCLNGQTKTKLLLTTHTELSKDALYGEAKLKQALDEIDIIVSFTSFADSFTKDVSDIIIPVATHYETEGSFVDIFGNKKEFKQAVKPYADNKELWRILRVLGNLLGLEGFEYNTISEVSDEAYSVRARVTPNHVRQILNTDLDYEKNVAFVASNSMYDSTSVLRRAKPLQQTQDAKRFKGVRISQALADEIGLQDEQVSIKIYDINNELQLDVMIDPSLHSKNFMLPRSLNKAFIHNTNINIKTVIQEGE</sequence>
<evidence type="ECO:0000313" key="15">
    <source>
        <dbReference type="EMBL" id="AJC48509.1"/>
    </source>
</evidence>
<comment type="similarity">
    <text evidence="2 11">Belongs to the complex I 75 kDa subunit family.</text>
</comment>
<organism evidence="15 16">
    <name type="scientific">Allofrancisella guangzhouensis</name>
    <dbReference type="NCBI Taxonomy" id="594679"/>
    <lineage>
        <taxon>Bacteria</taxon>
        <taxon>Pseudomonadati</taxon>
        <taxon>Pseudomonadota</taxon>
        <taxon>Gammaproteobacteria</taxon>
        <taxon>Thiotrichales</taxon>
        <taxon>Francisellaceae</taxon>
        <taxon>Allofrancisella</taxon>
    </lineage>
</organism>
<evidence type="ECO:0000256" key="1">
    <source>
        <dbReference type="ARBA" id="ARBA00001966"/>
    </source>
</evidence>
<feature type="domain" description="2Fe-2S ferredoxin-type" evidence="12">
    <location>
        <begin position="8"/>
        <end position="86"/>
    </location>
</feature>
<proteinExistence type="inferred from homology"/>
<dbReference type="PROSITE" id="PS51669">
    <property type="entry name" value="4FE4S_MOW_BIS_MGD"/>
    <property type="match status" value="1"/>
</dbReference>
<dbReference type="PROSITE" id="PS00643">
    <property type="entry name" value="COMPLEX1_75K_3"/>
    <property type="match status" value="1"/>
</dbReference>
<dbReference type="FunFam" id="3.10.20.740:FF:000001">
    <property type="entry name" value="NADH-quinone oxidoreductase subunit G"/>
    <property type="match status" value="1"/>
</dbReference>
<dbReference type="InterPro" id="IPR001041">
    <property type="entry name" value="2Fe-2S_ferredoxin-type"/>
</dbReference>
<comment type="function">
    <text evidence="11">NDH-1 shuttles electrons from NADH, via FMN and iron-sulfur (Fe-S) centers, to quinones in the respiratory chain. Couples the redox reaction to proton translocation (for every two electrons transferred, four hydrogen ions are translocated across the cytoplasmic membrane), and thus conserves the redox energy in a proton gradient.</text>
</comment>
<dbReference type="SUPFAM" id="SSF54862">
    <property type="entry name" value="4Fe-4S ferredoxins"/>
    <property type="match status" value="1"/>
</dbReference>
<evidence type="ECO:0000256" key="6">
    <source>
        <dbReference type="ARBA" id="ARBA00023004"/>
    </source>
</evidence>
<keyword evidence="16" id="KW-1185">Reference proteome</keyword>
<dbReference type="Pfam" id="PF10588">
    <property type="entry name" value="NADH-G_4Fe-4S_3"/>
    <property type="match status" value="1"/>
</dbReference>
<dbReference type="PANTHER" id="PTHR43105:SF13">
    <property type="entry name" value="NADH-UBIQUINONE OXIDOREDUCTASE 75 KDA SUBUNIT, MITOCHONDRIAL"/>
    <property type="match status" value="1"/>
</dbReference>
<evidence type="ECO:0000256" key="5">
    <source>
        <dbReference type="ARBA" id="ARBA00022967"/>
    </source>
</evidence>
<dbReference type="NCBIfam" id="TIGR01973">
    <property type="entry name" value="NuoG"/>
    <property type="match status" value="1"/>
</dbReference>
<dbReference type="GO" id="GO:0046872">
    <property type="term" value="F:metal ion binding"/>
    <property type="evidence" value="ECO:0007669"/>
    <property type="project" value="UniProtKB-UniRule"/>
</dbReference>
<keyword evidence="11" id="KW-0874">Quinone</keyword>
<dbReference type="GO" id="GO:0042773">
    <property type="term" value="P:ATP synthesis coupled electron transport"/>
    <property type="evidence" value="ECO:0007669"/>
    <property type="project" value="InterPro"/>
</dbReference>
<reference evidence="15 16" key="1">
    <citation type="submission" date="2014-12" db="EMBL/GenBank/DDBJ databases">
        <title>Complete genome sequence of Francisella guanzhouensis strain 08HL01032 isolated from air-conditioning system in China.</title>
        <authorList>
            <person name="Svensson D."/>
            <person name="Ohrman C."/>
            <person name="Backman S."/>
            <person name="Karlsson E."/>
            <person name="Nilsson E."/>
            <person name="Bystrom M."/>
            <person name="Larkeryd A."/>
            <person name="Stenberg P."/>
            <person name="Scholtz H.C."/>
            <person name="Forsman M."/>
            <person name="Sjodin A."/>
        </authorList>
    </citation>
    <scope>NUCLEOTIDE SEQUENCE [LARGE SCALE GENOMIC DNA]</scope>
    <source>
        <strain evidence="15 16">08HL01032</strain>
    </source>
</reference>
<dbReference type="Proteomes" id="UP000031104">
    <property type="component" value="Chromosome"/>
</dbReference>
<name>A0A0A8E3I7_9GAMM</name>
<evidence type="ECO:0000256" key="7">
    <source>
        <dbReference type="ARBA" id="ARBA00023014"/>
    </source>
</evidence>
<dbReference type="PANTHER" id="PTHR43105">
    <property type="entry name" value="RESPIRATORY NITRATE REDUCTASE"/>
    <property type="match status" value="1"/>
</dbReference>
<evidence type="ECO:0000256" key="8">
    <source>
        <dbReference type="ARBA" id="ARBA00023027"/>
    </source>
</evidence>
<dbReference type="STRING" id="594679.SD28_01995"/>
<keyword evidence="4 11" id="KW-0479">Metal-binding</keyword>
<dbReference type="EC" id="7.1.1.-" evidence="11"/>
<accession>A0A0A8E3I7</accession>
<dbReference type="HOGENOM" id="CLU_000422_11_6_6"/>
<evidence type="ECO:0000256" key="11">
    <source>
        <dbReference type="RuleBase" id="RU003525"/>
    </source>
</evidence>
<keyword evidence="3 11" id="KW-0004">4Fe-4S</keyword>
<keyword evidence="6 11" id="KW-0408">Iron</keyword>
<dbReference type="Gene3D" id="3.30.2070.10">
    <property type="entry name" value="Formate dehydrogenase/DMSO reductase"/>
    <property type="match status" value="1"/>
</dbReference>
<dbReference type="OrthoDB" id="9810782at2"/>
<dbReference type="RefSeq" id="WP_039123478.1">
    <property type="nucleotide sequence ID" value="NZ_CP010427.1"/>
</dbReference>
<dbReference type="InterPro" id="IPR019574">
    <property type="entry name" value="NADH_UbQ_OxRdtase_Gsu_4Fe4S-bd"/>
</dbReference>
<dbReference type="InterPro" id="IPR006963">
    <property type="entry name" value="Mopterin_OxRdtase_4Fe-4S_dom"/>
</dbReference>
<dbReference type="InterPro" id="IPR050123">
    <property type="entry name" value="Prok_molybdopt-oxidoreductase"/>
</dbReference>
<dbReference type="InterPro" id="IPR036010">
    <property type="entry name" value="2Fe-2S_ferredoxin-like_sf"/>
</dbReference>
<dbReference type="AlphaFoldDB" id="A0A0A8E3I7"/>
<keyword evidence="11" id="KW-0001">2Fe-2S</keyword>
<dbReference type="Pfam" id="PF00384">
    <property type="entry name" value="Molybdopterin"/>
    <property type="match status" value="1"/>
</dbReference>
<dbReference type="PROSITE" id="PS00641">
    <property type="entry name" value="COMPLEX1_75K_1"/>
    <property type="match status" value="1"/>
</dbReference>
<comment type="cofactor">
    <cofactor evidence="11">
        <name>[2Fe-2S] cluster</name>
        <dbReference type="ChEBI" id="CHEBI:190135"/>
    </cofactor>
    <text evidence="11">Binds 1 [2Fe-2S] cluster per subunit.</text>
</comment>
<dbReference type="PROSITE" id="PS00642">
    <property type="entry name" value="COMPLEX1_75K_2"/>
    <property type="match status" value="1"/>
</dbReference>
<evidence type="ECO:0000256" key="2">
    <source>
        <dbReference type="ARBA" id="ARBA00005404"/>
    </source>
</evidence>
<dbReference type="EMBL" id="CP010427">
    <property type="protein sequence ID" value="AJC48509.1"/>
    <property type="molecule type" value="Genomic_DNA"/>
</dbReference>
<evidence type="ECO:0000259" key="12">
    <source>
        <dbReference type="PROSITE" id="PS51085"/>
    </source>
</evidence>
<dbReference type="InterPro" id="IPR010228">
    <property type="entry name" value="NADH_UbQ_OxRdtase_Gsu"/>
</dbReference>
<evidence type="ECO:0000256" key="9">
    <source>
        <dbReference type="ARBA" id="ARBA00026021"/>
    </source>
</evidence>
<evidence type="ECO:0000259" key="14">
    <source>
        <dbReference type="PROSITE" id="PS51839"/>
    </source>
</evidence>
<evidence type="ECO:0000313" key="16">
    <source>
        <dbReference type="Proteomes" id="UP000031104"/>
    </source>
</evidence>